<dbReference type="InterPro" id="IPR001296">
    <property type="entry name" value="Glyco_trans_1"/>
</dbReference>
<comment type="caution">
    <text evidence="3">The sequence shown here is derived from an EMBL/GenBank/DDBJ whole genome shotgun (WGS) entry which is preliminary data.</text>
</comment>
<organism evidence="3 4">
    <name type="scientific">Flavobacterium hydrophilum</name>
    <dbReference type="NCBI Taxonomy" id="2211445"/>
    <lineage>
        <taxon>Bacteria</taxon>
        <taxon>Pseudomonadati</taxon>
        <taxon>Bacteroidota</taxon>
        <taxon>Flavobacteriia</taxon>
        <taxon>Flavobacteriales</taxon>
        <taxon>Flavobacteriaceae</taxon>
        <taxon>Flavobacterium</taxon>
    </lineage>
</organism>
<dbReference type="SUPFAM" id="SSF53756">
    <property type="entry name" value="UDP-Glycosyltransferase/glycogen phosphorylase"/>
    <property type="match status" value="1"/>
</dbReference>
<evidence type="ECO:0000313" key="4">
    <source>
        <dbReference type="Proteomes" id="UP000247681"/>
    </source>
</evidence>
<feature type="domain" description="Glycosyltransferase subfamily 4-like N-terminal" evidence="2">
    <location>
        <begin position="13"/>
        <end position="180"/>
    </location>
</feature>
<name>A0A2V4C2E8_9FLAO</name>
<dbReference type="PANTHER" id="PTHR12526">
    <property type="entry name" value="GLYCOSYLTRANSFERASE"/>
    <property type="match status" value="1"/>
</dbReference>
<reference evidence="3 4" key="1">
    <citation type="submission" date="2018-05" db="EMBL/GenBank/DDBJ databases">
        <title>Flavobacterium sp. strain IMCC34758, incomplete genome.</title>
        <authorList>
            <person name="Joung Y."/>
        </authorList>
    </citation>
    <scope>NUCLEOTIDE SEQUENCE [LARGE SCALE GENOMIC DNA]</scope>
    <source>
        <strain evidence="3 4">IMCC34758</strain>
    </source>
</reference>
<dbReference type="OrthoDB" id="798298at2"/>
<protein>
    <submittedName>
        <fullName evidence="3">Glycosyltransferase</fullName>
    </submittedName>
</protein>
<gene>
    <name evidence="3" type="ORF">DMB68_16600</name>
</gene>
<dbReference type="GO" id="GO:0016757">
    <property type="term" value="F:glycosyltransferase activity"/>
    <property type="evidence" value="ECO:0007669"/>
    <property type="project" value="InterPro"/>
</dbReference>
<dbReference type="Proteomes" id="UP000247681">
    <property type="component" value="Unassembled WGS sequence"/>
</dbReference>
<evidence type="ECO:0000259" key="2">
    <source>
        <dbReference type="Pfam" id="PF13439"/>
    </source>
</evidence>
<feature type="domain" description="Glycosyl transferase family 1" evidence="1">
    <location>
        <begin position="188"/>
        <end position="355"/>
    </location>
</feature>
<dbReference type="Pfam" id="PF00534">
    <property type="entry name" value="Glycos_transf_1"/>
    <property type="match status" value="1"/>
</dbReference>
<dbReference type="RefSeq" id="WP_110347761.1">
    <property type="nucleotide sequence ID" value="NZ_QJHL01000004.1"/>
</dbReference>
<evidence type="ECO:0000259" key="1">
    <source>
        <dbReference type="Pfam" id="PF00534"/>
    </source>
</evidence>
<keyword evidence="3" id="KW-0808">Transferase</keyword>
<dbReference type="CDD" id="cd03811">
    <property type="entry name" value="GT4_GT28_WabH-like"/>
    <property type="match status" value="1"/>
</dbReference>
<keyword evidence="4" id="KW-1185">Reference proteome</keyword>
<dbReference type="Gene3D" id="3.40.50.2000">
    <property type="entry name" value="Glycogen Phosphorylase B"/>
    <property type="match status" value="2"/>
</dbReference>
<dbReference type="Pfam" id="PF13439">
    <property type="entry name" value="Glyco_transf_4"/>
    <property type="match status" value="1"/>
</dbReference>
<dbReference type="PANTHER" id="PTHR12526:SF630">
    <property type="entry name" value="GLYCOSYLTRANSFERASE"/>
    <property type="match status" value="1"/>
</dbReference>
<evidence type="ECO:0000313" key="3">
    <source>
        <dbReference type="EMBL" id="PXY44060.1"/>
    </source>
</evidence>
<accession>A0A2V4C2E8</accession>
<sequence>MKVAIFIYSLAGGGAERIVSQLVPYLESKELDVYLVLMNNTCAYSFTTKREPFFLEHSKPTENGILKLLKIPLLAYKYHVLLKKNNIEKSISFLTRPGFISVLTKFFNKQRTIIISERSNSSNQYGYKNLQSWINIFLIKKLYPIADLIITNSKGNAEDLISNFNVPSHKLFTVYNPVSIKTIDAIESKKDFFDKNFFNLISVGRLDKGKNHQLLIRSVEKLKDKKVRLYIFGDGELKNELQRLIGNLRLEKSVFLMGFDSNPYQYLKAADLFVFSSNHEGFPNVLLEAMTCSLPIISTNCPSGPNEILEAEIEYDFKEIFFTKYGLLIPRNDEQKMTEAIVYMMGNVTYYADCKASLKKRILDFENEKILENFYNIFSA</sequence>
<dbReference type="EMBL" id="QJHL01000004">
    <property type="protein sequence ID" value="PXY44060.1"/>
    <property type="molecule type" value="Genomic_DNA"/>
</dbReference>
<proteinExistence type="predicted"/>
<dbReference type="InterPro" id="IPR028098">
    <property type="entry name" value="Glyco_trans_4-like_N"/>
</dbReference>
<dbReference type="AlphaFoldDB" id="A0A2V4C2E8"/>